<reference evidence="4 5" key="1">
    <citation type="journal article" date="2018" name="Nat. Ecol. Evol.">
        <title>Pezizomycetes genomes reveal the molecular basis of ectomycorrhizal truffle lifestyle.</title>
        <authorList>
            <person name="Murat C."/>
            <person name="Payen T."/>
            <person name="Noel B."/>
            <person name="Kuo A."/>
            <person name="Morin E."/>
            <person name="Chen J."/>
            <person name="Kohler A."/>
            <person name="Krizsan K."/>
            <person name="Balestrini R."/>
            <person name="Da Silva C."/>
            <person name="Montanini B."/>
            <person name="Hainaut M."/>
            <person name="Levati E."/>
            <person name="Barry K.W."/>
            <person name="Belfiori B."/>
            <person name="Cichocki N."/>
            <person name="Clum A."/>
            <person name="Dockter R.B."/>
            <person name="Fauchery L."/>
            <person name="Guy J."/>
            <person name="Iotti M."/>
            <person name="Le Tacon F."/>
            <person name="Lindquist E.A."/>
            <person name="Lipzen A."/>
            <person name="Malagnac F."/>
            <person name="Mello A."/>
            <person name="Molinier V."/>
            <person name="Miyauchi S."/>
            <person name="Poulain J."/>
            <person name="Riccioni C."/>
            <person name="Rubini A."/>
            <person name="Sitrit Y."/>
            <person name="Splivallo R."/>
            <person name="Traeger S."/>
            <person name="Wang M."/>
            <person name="Zifcakova L."/>
            <person name="Wipf D."/>
            <person name="Zambonelli A."/>
            <person name="Paolocci F."/>
            <person name="Nowrousian M."/>
            <person name="Ottonello S."/>
            <person name="Baldrian P."/>
            <person name="Spatafora J.W."/>
            <person name="Henrissat B."/>
            <person name="Nagy L.G."/>
            <person name="Aury J.M."/>
            <person name="Wincker P."/>
            <person name="Grigoriev I.V."/>
            <person name="Bonfante P."/>
            <person name="Martin F.M."/>
        </authorList>
    </citation>
    <scope>NUCLEOTIDE SEQUENCE [LARGE SCALE GENOMIC DNA]</scope>
    <source>
        <strain evidence="4 5">CCBAS932</strain>
    </source>
</reference>
<evidence type="ECO:0000313" key="5">
    <source>
        <dbReference type="Proteomes" id="UP000277580"/>
    </source>
</evidence>
<dbReference type="Proteomes" id="UP000277580">
    <property type="component" value="Unassembled WGS sequence"/>
</dbReference>
<dbReference type="AlphaFoldDB" id="A0A3N4KMJ1"/>
<sequence>MNLWITSVAYSWQLFCTIAIDVQVLRQPFEDIDVNERVPKRGRTSTAARGQKRPKAARKPQTPRKPQAPRKPRAPKQLTSEEATVVESLPLPPEFDFFESPPPPHSAKPCLPSYMPADPSPLELFQLFFSVEILEEIVKNTNEYAEIKRGDTPGRPWFDLTVPELKMFIGVKIYMGVYRFLAIDDYWKEECKHPPMEKLSLNPYQQIKPFFHISPFKEELSKRD</sequence>
<dbReference type="PANTHER" id="PTHR46599">
    <property type="entry name" value="PIGGYBAC TRANSPOSABLE ELEMENT-DERIVED PROTEIN 4"/>
    <property type="match status" value="1"/>
</dbReference>
<accession>A0A3N4KMJ1</accession>
<keyword evidence="2" id="KW-0732">Signal</keyword>
<evidence type="ECO:0000313" key="4">
    <source>
        <dbReference type="EMBL" id="RPB07015.1"/>
    </source>
</evidence>
<evidence type="ECO:0000256" key="1">
    <source>
        <dbReference type="SAM" id="MobiDB-lite"/>
    </source>
</evidence>
<keyword evidence="5" id="KW-1185">Reference proteome</keyword>
<dbReference type="Pfam" id="PF13843">
    <property type="entry name" value="DDE_Tnp_1_7"/>
    <property type="match status" value="1"/>
</dbReference>
<feature type="chain" id="PRO_5018032266" description="PiggyBac transposable element-derived protein domain-containing protein" evidence="2">
    <location>
        <begin position="20"/>
        <end position="224"/>
    </location>
</feature>
<dbReference type="InterPro" id="IPR029526">
    <property type="entry name" value="PGBD"/>
</dbReference>
<evidence type="ECO:0000259" key="3">
    <source>
        <dbReference type="Pfam" id="PF13843"/>
    </source>
</evidence>
<proteinExistence type="predicted"/>
<feature type="region of interest" description="Disordered" evidence="1">
    <location>
        <begin position="36"/>
        <end position="83"/>
    </location>
</feature>
<dbReference type="InParanoid" id="A0A3N4KMJ1"/>
<evidence type="ECO:0000256" key="2">
    <source>
        <dbReference type="SAM" id="SignalP"/>
    </source>
</evidence>
<dbReference type="STRING" id="1392247.A0A3N4KMJ1"/>
<dbReference type="EMBL" id="ML119199">
    <property type="protein sequence ID" value="RPB07015.1"/>
    <property type="molecule type" value="Genomic_DNA"/>
</dbReference>
<name>A0A3N4KMJ1_9PEZI</name>
<dbReference type="PANTHER" id="PTHR46599:SF3">
    <property type="entry name" value="PIGGYBAC TRANSPOSABLE ELEMENT-DERIVED PROTEIN 4"/>
    <property type="match status" value="1"/>
</dbReference>
<protein>
    <recommendedName>
        <fullName evidence="3">PiggyBac transposable element-derived protein domain-containing protein</fullName>
    </recommendedName>
</protein>
<feature type="compositionally biased region" description="Basic residues" evidence="1">
    <location>
        <begin position="50"/>
        <end position="74"/>
    </location>
</feature>
<feature type="domain" description="PiggyBac transposable element-derived protein" evidence="3">
    <location>
        <begin position="120"/>
        <end position="216"/>
    </location>
</feature>
<gene>
    <name evidence="4" type="ORF">P167DRAFT_579723</name>
</gene>
<feature type="signal peptide" evidence="2">
    <location>
        <begin position="1"/>
        <end position="19"/>
    </location>
</feature>
<organism evidence="4 5">
    <name type="scientific">Morchella conica CCBAS932</name>
    <dbReference type="NCBI Taxonomy" id="1392247"/>
    <lineage>
        <taxon>Eukaryota</taxon>
        <taxon>Fungi</taxon>
        <taxon>Dikarya</taxon>
        <taxon>Ascomycota</taxon>
        <taxon>Pezizomycotina</taxon>
        <taxon>Pezizomycetes</taxon>
        <taxon>Pezizales</taxon>
        <taxon>Morchellaceae</taxon>
        <taxon>Morchella</taxon>
    </lineage>
</organism>
<dbReference type="OrthoDB" id="5428673at2759"/>